<reference evidence="3" key="1">
    <citation type="submission" date="2016-10" db="EMBL/GenBank/DDBJ databases">
        <authorList>
            <person name="Varghese N."/>
            <person name="Submissions S."/>
        </authorList>
    </citation>
    <scope>NUCLEOTIDE SEQUENCE [LARGE SCALE GENOMIC DNA]</scope>
    <source>
        <strain evidence="3">DSM 13577</strain>
    </source>
</reference>
<evidence type="ECO:0000313" key="2">
    <source>
        <dbReference type="EMBL" id="SET11269.1"/>
    </source>
</evidence>
<keyword evidence="1" id="KW-1133">Transmembrane helix</keyword>
<gene>
    <name evidence="2" type="ORF">SAMN03080614_10505</name>
</gene>
<protein>
    <submittedName>
        <fullName evidence="2">Uncharacterized protein</fullName>
    </submittedName>
</protein>
<feature type="transmembrane region" description="Helical" evidence="1">
    <location>
        <begin position="70"/>
        <end position="89"/>
    </location>
</feature>
<evidence type="ECO:0000313" key="3">
    <source>
        <dbReference type="Proteomes" id="UP000243819"/>
    </source>
</evidence>
<dbReference type="STRING" id="1120990.SAMN03080614_10505"/>
<feature type="transmembrane region" description="Helical" evidence="1">
    <location>
        <begin position="7"/>
        <end position="25"/>
    </location>
</feature>
<name>A0A1I0BVY7_9FIRM</name>
<accession>A0A1I0BVY7</accession>
<keyword evidence="3" id="KW-1185">Reference proteome</keyword>
<dbReference type="OrthoDB" id="2111878at2"/>
<proteinExistence type="predicted"/>
<sequence length="117" mass="12146">MLNNKNLQIVLTAILAIIMTYYLSITLGLGPVVASGIVGLSVALFLPTDLSIVAYTAAFAGMSSAAVLQTYPMAVLAGVLVGIIFIITQPLYQGFGGKLGTIAACAVFITARLFSLF</sequence>
<dbReference type="AlphaFoldDB" id="A0A1I0BVY7"/>
<dbReference type="Proteomes" id="UP000243819">
    <property type="component" value="Unassembled WGS sequence"/>
</dbReference>
<keyword evidence="1" id="KW-0472">Membrane</keyword>
<feature type="transmembrane region" description="Helical" evidence="1">
    <location>
        <begin position="37"/>
        <end position="58"/>
    </location>
</feature>
<evidence type="ECO:0000256" key="1">
    <source>
        <dbReference type="SAM" id="Phobius"/>
    </source>
</evidence>
<organism evidence="2 3">
    <name type="scientific">Anaerobranca gottschalkii DSM 13577</name>
    <dbReference type="NCBI Taxonomy" id="1120990"/>
    <lineage>
        <taxon>Bacteria</taxon>
        <taxon>Bacillati</taxon>
        <taxon>Bacillota</taxon>
        <taxon>Clostridia</taxon>
        <taxon>Eubacteriales</taxon>
        <taxon>Proteinivoracaceae</taxon>
        <taxon>Anaerobranca</taxon>
    </lineage>
</organism>
<feature type="transmembrane region" description="Helical" evidence="1">
    <location>
        <begin position="95"/>
        <end position="114"/>
    </location>
</feature>
<dbReference type="EMBL" id="FOIF01000050">
    <property type="protein sequence ID" value="SET11269.1"/>
    <property type="molecule type" value="Genomic_DNA"/>
</dbReference>
<keyword evidence="1" id="KW-0812">Transmembrane</keyword>
<dbReference type="RefSeq" id="WP_091351279.1">
    <property type="nucleotide sequence ID" value="NZ_FOIF01000050.1"/>
</dbReference>